<evidence type="ECO:0000313" key="1">
    <source>
        <dbReference type="EMBL" id="ASJ70691.1"/>
    </source>
</evidence>
<evidence type="ECO:0000313" key="2">
    <source>
        <dbReference type="Proteomes" id="UP000250079"/>
    </source>
</evidence>
<name>A0A2Z2NL18_9GAMM</name>
<dbReference type="RefSeq" id="WP_205737878.1">
    <property type="nucleotide sequence ID" value="NZ_CP018632.1"/>
</dbReference>
<proteinExistence type="predicted"/>
<keyword evidence="1" id="KW-0378">Hydrolase</keyword>
<organism evidence="1 2">
    <name type="scientific">Granulosicoccus antarcticus IMCC3135</name>
    <dbReference type="NCBI Taxonomy" id="1192854"/>
    <lineage>
        <taxon>Bacteria</taxon>
        <taxon>Pseudomonadati</taxon>
        <taxon>Pseudomonadota</taxon>
        <taxon>Gammaproteobacteria</taxon>
        <taxon>Chromatiales</taxon>
        <taxon>Granulosicoccaceae</taxon>
        <taxon>Granulosicoccus</taxon>
    </lineage>
</organism>
<dbReference type="EMBL" id="CP018632">
    <property type="protein sequence ID" value="ASJ70691.1"/>
    <property type="molecule type" value="Genomic_DNA"/>
</dbReference>
<dbReference type="Gene3D" id="3.40.50.300">
    <property type="entry name" value="P-loop containing nucleotide triphosphate hydrolases"/>
    <property type="match status" value="1"/>
</dbReference>
<reference evidence="1 2" key="1">
    <citation type="submission" date="2016-12" db="EMBL/GenBank/DDBJ databases">
        <authorList>
            <person name="Song W.-J."/>
            <person name="Kurnit D.M."/>
        </authorList>
    </citation>
    <scope>NUCLEOTIDE SEQUENCE [LARGE SCALE GENOMIC DNA]</scope>
    <source>
        <strain evidence="1 2">IMCC3135</strain>
    </source>
</reference>
<dbReference type="KEGG" id="gai:IMCC3135_02890"/>
<gene>
    <name evidence="1" type="primary">malK_2</name>
    <name evidence="1" type="ORF">IMCC3135_02890</name>
</gene>
<dbReference type="GO" id="GO:0016787">
    <property type="term" value="F:hydrolase activity"/>
    <property type="evidence" value="ECO:0007669"/>
    <property type="project" value="UniProtKB-KW"/>
</dbReference>
<keyword evidence="1" id="KW-0547">Nucleotide-binding</keyword>
<dbReference type="AlphaFoldDB" id="A0A2Z2NL18"/>
<sequence length="51" mass="5575">MFPELACSYYSLSVKAHSGATLLYVTHDQIEAMMMATRVGVLDQGNLIQIG</sequence>
<keyword evidence="2" id="KW-1185">Reference proteome</keyword>
<dbReference type="SUPFAM" id="SSF52540">
    <property type="entry name" value="P-loop containing nucleoside triphosphate hydrolases"/>
    <property type="match status" value="1"/>
</dbReference>
<dbReference type="EC" id="3.6.3.19" evidence="1"/>
<dbReference type="InterPro" id="IPR027417">
    <property type="entry name" value="P-loop_NTPase"/>
</dbReference>
<protein>
    <submittedName>
        <fullName evidence="1">Maltose/maltodextrin import ATP-binding protein MalK</fullName>
        <ecNumber evidence="1">3.6.3.19</ecNumber>
    </submittedName>
</protein>
<dbReference type="GO" id="GO:0005524">
    <property type="term" value="F:ATP binding"/>
    <property type="evidence" value="ECO:0007669"/>
    <property type="project" value="UniProtKB-KW"/>
</dbReference>
<keyword evidence="1" id="KW-0067">ATP-binding</keyword>
<accession>A0A2Z2NL18</accession>
<dbReference type="Proteomes" id="UP000250079">
    <property type="component" value="Chromosome"/>
</dbReference>